<feature type="transmembrane region" description="Helical" evidence="6">
    <location>
        <begin position="364"/>
        <end position="386"/>
    </location>
</feature>
<evidence type="ECO:0000256" key="3">
    <source>
        <dbReference type="ARBA" id="ARBA00022692"/>
    </source>
</evidence>
<dbReference type="GO" id="GO:0016020">
    <property type="term" value="C:membrane"/>
    <property type="evidence" value="ECO:0007669"/>
    <property type="project" value="UniProtKB-SubCell"/>
</dbReference>
<dbReference type="PANTHER" id="PTHR11958:SF63">
    <property type="entry name" value="AMINO ACID TRANSPORTER"/>
    <property type="match status" value="1"/>
</dbReference>
<keyword evidence="5 6" id="KW-0472">Membrane</keyword>
<keyword evidence="4 6" id="KW-1133">Transmembrane helix</keyword>
<evidence type="ECO:0000313" key="7">
    <source>
        <dbReference type="EMBL" id="EAR21059.1"/>
    </source>
</evidence>
<dbReference type="HOGENOM" id="CLU_019375_7_1_6"/>
<dbReference type="STRING" id="314278.NB231_07812"/>
<feature type="transmembrane region" description="Helical" evidence="6">
    <location>
        <begin position="337"/>
        <end position="358"/>
    </location>
</feature>
<evidence type="ECO:0000256" key="2">
    <source>
        <dbReference type="ARBA" id="ARBA00022448"/>
    </source>
</evidence>
<keyword evidence="3 6" id="KW-0812">Transmembrane</keyword>
<feature type="transmembrane region" description="Helical" evidence="6">
    <location>
        <begin position="230"/>
        <end position="256"/>
    </location>
</feature>
<dbReference type="SUPFAM" id="SSF118215">
    <property type="entry name" value="Proton glutamate symport protein"/>
    <property type="match status" value="1"/>
</dbReference>
<dbReference type="PANTHER" id="PTHR11958">
    <property type="entry name" value="SODIUM/DICARBOXYLATE SYMPORTER-RELATED"/>
    <property type="match status" value="1"/>
</dbReference>
<dbReference type="RefSeq" id="WP_005001170.1">
    <property type="nucleotide sequence ID" value="NZ_CH672427.1"/>
</dbReference>
<evidence type="ECO:0000256" key="1">
    <source>
        <dbReference type="ARBA" id="ARBA00004141"/>
    </source>
</evidence>
<evidence type="ECO:0000256" key="5">
    <source>
        <dbReference type="ARBA" id="ARBA00023136"/>
    </source>
</evidence>
<dbReference type="OrthoDB" id="9766690at2"/>
<dbReference type="InterPro" id="IPR036458">
    <property type="entry name" value="Na:dicarbo_symporter_sf"/>
</dbReference>
<sequence>MRALALHWQILIALALAAGAGLFTDTQTKLLGVSLLGSYELIGTLFINALKMLIVPLVVAAMVTSIGSIGSARGFGRLSLRTLLLYLTTTAAAVCVGVLLINLISPGLSDGQPVGAQLGLDARAAQIAQSVKGGAGEGLTKILLGVVPENIIEAARAADMLALIFFSLVFGYFMNQLEGVPDATLKAFWEGVFDVMMRMTMWVMRFAPLGVFGLVAEVVAETGLGGIRPLLVFAATVLAALAFHMFITLPALLCFVGRINPWRYFKAVSPALLTAFSTASSNGTLPVNIACLENNVGVSKKISNFVLPLGATLNMDGTALYECVGALFLIQAYGVDLTFGTQVLVAVMALLTAVGVAGVPAASLVAIAVIITSVGLPAESIGVLFVTDRLLDMCRTSVNVMGDGAVTTLVARWEGETQFKV</sequence>
<gene>
    <name evidence="7" type="ORF">NB231_07812</name>
</gene>
<keyword evidence="8" id="KW-1185">Reference proteome</keyword>
<dbReference type="EMBL" id="AAOF01000013">
    <property type="protein sequence ID" value="EAR21059.1"/>
    <property type="molecule type" value="Genomic_DNA"/>
</dbReference>
<dbReference type="Pfam" id="PF00375">
    <property type="entry name" value="SDF"/>
    <property type="match status" value="1"/>
</dbReference>
<comment type="subcellular location">
    <subcellularLocation>
        <location evidence="1">Membrane</location>
        <topology evidence="1">Multi-pass membrane protein</topology>
    </subcellularLocation>
</comment>
<feature type="transmembrane region" description="Helical" evidence="6">
    <location>
        <begin position="154"/>
        <end position="173"/>
    </location>
</feature>
<reference evidence="7 8" key="1">
    <citation type="submission" date="2006-02" db="EMBL/GenBank/DDBJ databases">
        <authorList>
            <person name="Waterbury J."/>
            <person name="Ferriera S."/>
            <person name="Johnson J."/>
            <person name="Kravitz S."/>
            <person name="Halpern A."/>
            <person name="Remington K."/>
            <person name="Beeson K."/>
            <person name="Tran B."/>
            <person name="Rogers Y.-H."/>
            <person name="Friedman R."/>
            <person name="Venter J.C."/>
        </authorList>
    </citation>
    <scope>NUCLEOTIDE SEQUENCE [LARGE SCALE GENOMIC DNA]</scope>
    <source>
        <strain evidence="7 8">Nb-231</strain>
    </source>
</reference>
<dbReference type="PRINTS" id="PR00173">
    <property type="entry name" value="EDTRNSPORT"/>
</dbReference>
<dbReference type="Proteomes" id="UP000003374">
    <property type="component" value="Unassembled WGS sequence"/>
</dbReference>
<name>A4BTF7_9GAMM</name>
<dbReference type="Gene3D" id="1.10.3860.10">
    <property type="entry name" value="Sodium:dicarboxylate symporter"/>
    <property type="match status" value="1"/>
</dbReference>
<feature type="transmembrane region" description="Helical" evidence="6">
    <location>
        <begin position="83"/>
        <end position="104"/>
    </location>
</feature>
<dbReference type="GO" id="GO:0015293">
    <property type="term" value="F:symporter activity"/>
    <property type="evidence" value="ECO:0007669"/>
    <property type="project" value="InterPro"/>
</dbReference>
<evidence type="ECO:0000256" key="4">
    <source>
        <dbReference type="ARBA" id="ARBA00022989"/>
    </source>
</evidence>
<dbReference type="InterPro" id="IPR001991">
    <property type="entry name" value="Na-dicarboxylate_symporter"/>
</dbReference>
<dbReference type="InterPro" id="IPR050746">
    <property type="entry name" value="DAACS"/>
</dbReference>
<comment type="caution">
    <text evidence="7">The sequence shown here is derived from an EMBL/GenBank/DDBJ whole genome shotgun (WGS) entry which is preliminary data.</text>
</comment>
<proteinExistence type="predicted"/>
<keyword evidence="2" id="KW-0813">Transport</keyword>
<dbReference type="AlphaFoldDB" id="A4BTF7"/>
<protein>
    <submittedName>
        <fullName evidence="7">Sodium:dicarboxylate symporter</fullName>
    </submittedName>
</protein>
<feature type="transmembrane region" description="Helical" evidence="6">
    <location>
        <begin position="206"/>
        <end position="224"/>
    </location>
</feature>
<evidence type="ECO:0000313" key="8">
    <source>
        <dbReference type="Proteomes" id="UP000003374"/>
    </source>
</evidence>
<organism evidence="7 8">
    <name type="scientific">Nitrococcus mobilis Nb-231</name>
    <dbReference type="NCBI Taxonomy" id="314278"/>
    <lineage>
        <taxon>Bacteria</taxon>
        <taxon>Pseudomonadati</taxon>
        <taxon>Pseudomonadota</taxon>
        <taxon>Gammaproteobacteria</taxon>
        <taxon>Chromatiales</taxon>
        <taxon>Ectothiorhodospiraceae</taxon>
        <taxon>Nitrococcus</taxon>
    </lineage>
</organism>
<evidence type="ECO:0000256" key="6">
    <source>
        <dbReference type="SAM" id="Phobius"/>
    </source>
</evidence>
<accession>A4BTF7</accession>
<dbReference type="eggNOG" id="COG1301">
    <property type="taxonomic scope" value="Bacteria"/>
</dbReference>